<dbReference type="RefSeq" id="WP_301569100.1">
    <property type="nucleotide sequence ID" value="NZ_JAPWIE010000001.1"/>
</dbReference>
<dbReference type="PANTHER" id="PTHR24321">
    <property type="entry name" value="DEHYDROGENASES, SHORT CHAIN"/>
    <property type="match status" value="1"/>
</dbReference>
<dbReference type="PANTHER" id="PTHR24321:SF15">
    <property type="entry name" value="OXIDOREDUCTASE UCPA"/>
    <property type="match status" value="1"/>
</dbReference>
<keyword evidence="4" id="KW-1185">Reference proteome</keyword>
<organism evidence="3 4">
    <name type="scientific">Gordonia rubripertincta</name>
    <name type="common">Rhodococcus corallinus</name>
    <dbReference type="NCBI Taxonomy" id="36822"/>
    <lineage>
        <taxon>Bacteria</taxon>
        <taxon>Bacillati</taxon>
        <taxon>Actinomycetota</taxon>
        <taxon>Actinomycetes</taxon>
        <taxon>Mycobacteriales</taxon>
        <taxon>Gordoniaceae</taxon>
        <taxon>Gordonia</taxon>
    </lineage>
</organism>
<evidence type="ECO:0000256" key="1">
    <source>
        <dbReference type="ARBA" id="ARBA00006484"/>
    </source>
</evidence>
<dbReference type="PRINTS" id="PR00081">
    <property type="entry name" value="GDHRDH"/>
</dbReference>
<dbReference type="Proteomes" id="UP001067235">
    <property type="component" value="Unassembled WGS sequence"/>
</dbReference>
<dbReference type="InterPro" id="IPR036291">
    <property type="entry name" value="NAD(P)-bd_dom_sf"/>
</dbReference>
<dbReference type="PRINTS" id="PR00080">
    <property type="entry name" value="SDRFAMILY"/>
</dbReference>
<dbReference type="CDD" id="cd05233">
    <property type="entry name" value="SDR_c"/>
    <property type="match status" value="1"/>
</dbReference>
<protein>
    <submittedName>
        <fullName evidence="3">SDR family oxidoreductase</fullName>
    </submittedName>
</protein>
<name>A0ABT4MNN6_GORRU</name>
<dbReference type="InterPro" id="IPR002347">
    <property type="entry name" value="SDR_fam"/>
</dbReference>
<sequence length="275" mass="28359">MNRPEATEPAVASGRFSMHGLTAVVTGAAHGIGRAVASDFAVAGASVVCIDIDADGLDDSVREITRRGGSARAVVADVTDDPALTDKINESVPTAGCIDVLANVAGAITGRGDILDVPQESMLRGWQLNLASMITAARAVVPHMPARGGAIVNVASGTLDALAPGLGTYTIPKAGVLQLTRTLAMELGARNIRVNAVSPGYIDTAMTAHHYRNVDGSIDTAARERIHRDQCAATALKRIGTAREIATVVRFLSSGEASFITGQVLRVNGGSAMPL</sequence>
<dbReference type="Gene3D" id="3.40.50.720">
    <property type="entry name" value="NAD(P)-binding Rossmann-like Domain"/>
    <property type="match status" value="1"/>
</dbReference>
<evidence type="ECO:0000313" key="3">
    <source>
        <dbReference type="EMBL" id="MCZ4548609.1"/>
    </source>
</evidence>
<proteinExistence type="inferred from homology"/>
<gene>
    <name evidence="3" type="ORF">O4213_01350</name>
</gene>
<reference evidence="3" key="1">
    <citation type="submission" date="2022-12" db="EMBL/GenBank/DDBJ databases">
        <authorList>
            <person name="Krivoruchko A.V."/>
            <person name="Elkin A."/>
        </authorList>
    </citation>
    <scope>NUCLEOTIDE SEQUENCE</scope>
    <source>
        <strain evidence="3">IEGM 1388</strain>
    </source>
</reference>
<evidence type="ECO:0000256" key="2">
    <source>
        <dbReference type="ARBA" id="ARBA00023002"/>
    </source>
</evidence>
<dbReference type="EMBL" id="JAPWIE010000001">
    <property type="protein sequence ID" value="MCZ4548609.1"/>
    <property type="molecule type" value="Genomic_DNA"/>
</dbReference>
<dbReference type="SUPFAM" id="SSF51735">
    <property type="entry name" value="NAD(P)-binding Rossmann-fold domains"/>
    <property type="match status" value="1"/>
</dbReference>
<dbReference type="Pfam" id="PF13561">
    <property type="entry name" value="adh_short_C2"/>
    <property type="match status" value="1"/>
</dbReference>
<keyword evidence="2" id="KW-0560">Oxidoreductase</keyword>
<comment type="similarity">
    <text evidence="1">Belongs to the short-chain dehydrogenases/reductases (SDR) family.</text>
</comment>
<evidence type="ECO:0000313" key="4">
    <source>
        <dbReference type="Proteomes" id="UP001067235"/>
    </source>
</evidence>
<comment type="caution">
    <text evidence="3">The sequence shown here is derived from an EMBL/GenBank/DDBJ whole genome shotgun (WGS) entry which is preliminary data.</text>
</comment>
<accession>A0ABT4MNN6</accession>